<dbReference type="eggNOG" id="ENOG5032STU">
    <property type="taxonomic scope" value="Bacteria"/>
</dbReference>
<reference evidence="1 2" key="4">
    <citation type="journal article" date="2010" name="Environ. Microbiol.">
        <title>The bacterial genus Collimonas: mycophagy, weathering and other adaptive solutions to life in oligotrophic soil environments.</title>
        <authorList>
            <person name="Leveau J.H."/>
            <person name="Uroz S."/>
            <person name="de Boer W."/>
        </authorList>
    </citation>
    <scope>NUCLEOTIDE SEQUENCE [LARGE SCALE GENOMIC DNA]</scope>
    <source>
        <strain evidence="1 2">Ter331</strain>
    </source>
</reference>
<accession>G0A867</accession>
<evidence type="ECO:0000313" key="2">
    <source>
        <dbReference type="Proteomes" id="UP000008392"/>
    </source>
</evidence>
<dbReference type="EMBL" id="CP002745">
    <property type="protein sequence ID" value="AEK60140.1"/>
    <property type="molecule type" value="Genomic_DNA"/>
</dbReference>
<dbReference type="HOGENOM" id="CLU_097521_0_0_4"/>
<sequence length="186" mass="19291">MSSIIFGRFQLQDDVHYAVSKLVQAGYPREAICSFYLNPAGQHDIYPIGGDRDKSPGAEKTDTGLAAGAAVGAGMGAGVGAAVVPVIGPVLGSLVGAHLGGLVGSLDATKDSRGKDAKDNDSRQEIRKSGMRVAVAVADDRQESAATALLKALGATDMERGNGTIADGDWRDFDPLSKPCYIDEKN</sequence>
<reference evidence="2" key="6">
    <citation type="submission" date="2011-05" db="EMBL/GenBank/DDBJ databases">
        <title>Complete sequence of Collimonas fungivorans Ter331.</title>
        <authorList>
            <person name="Leveau J.H."/>
        </authorList>
    </citation>
    <scope>NUCLEOTIDE SEQUENCE [LARGE SCALE GENOMIC DNA]</scope>
    <source>
        <strain evidence="2">Ter331</strain>
    </source>
</reference>
<proteinExistence type="predicted"/>
<keyword evidence="2" id="KW-1185">Reference proteome</keyword>
<name>G0A867_COLFT</name>
<reference evidence="1 2" key="1">
    <citation type="journal article" date="2004" name="Environ. Microbiol.">
        <title>Phylogeny-function analysis of (meta)genomic libraries: screening for expression of ribosomal RNA genes by large-insert library fluorescent in situ hybridization (LIL-FISH).</title>
        <authorList>
            <person name="Leveau J.H."/>
            <person name="Gerards S."/>
            <person name="de Boer W."/>
            <person name="van Veen J.A."/>
        </authorList>
    </citation>
    <scope>NUCLEOTIDE SEQUENCE [LARGE SCALE GENOMIC DNA]</scope>
    <source>
        <strain evidence="1 2">Ter331</strain>
    </source>
</reference>
<dbReference type="Proteomes" id="UP000008392">
    <property type="component" value="Chromosome"/>
</dbReference>
<evidence type="ECO:0000313" key="1">
    <source>
        <dbReference type="EMBL" id="AEK60140.1"/>
    </source>
</evidence>
<dbReference type="AlphaFoldDB" id="G0A867"/>
<protein>
    <recommendedName>
        <fullName evidence="3">Glycine zipper domain-containing protein</fullName>
    </recommendedName>
</protein>
<reference evidence="1 2" key="2">
    <citation type="journal article" date="2006" name="J. Microbiol. Methods">
        <title>Genomic flank-sequencing of plasposon insertion sites for rapid identification of functional genes.</title>
        <authorList>
            <person name="Leveau J.H."/>
            <person name="Gerards S."/>
            <person name="Fritsche K."/>
            <person name="Zondag G."/>
            <person name="van Veen J.A."/>
        </authorList>
    </citation>
    <scope>NUCLEOTIDE SEQUENCE [LARGE SCALE GENOMIC DNA]</scope>
    <source>
        <strain evidence="1 2">Ter331</strain>
    </source>
</reference>
<reference evidence="1 2" key="5">
    <citation type="journal article" date="2011" name="ISME J.">
        <title>Dual transcriptional profiling of a bacterial/fungal confrontation: Collimonas fungivorans versus Aspergillus niger.</title>
        <authorList>
            <person name="Mela F."/>
            <person name="Fritsche K."/>
            <person name="de Boer W."/>
            <person name="van Veen J.A."/>
            <person name="de Graaff L.H."/>
            <person name="van den Berg M."/>
            <person name="Leveau J.H."/>
        </authorList>
    </citation>
    <scope>NUCLEOTIDE SEQUENCE [LARGE SCALE GENOMIC DNA]</scope>
    <source>
        <strain evidence="1 2">Ter331</strain>
    </source>
</reference>
<organism evidence="1 2">
    <name type="scientific">Collimonas fungivorans (strain Ter331)</name>
    <dbReference type="NCBI Taxonomy" id="1005048"/>
    <lineage>
        <taxon>Bacteria</taxon>
        <taxon>Pseudomonadati</taxon>
        <taxon>Pseudomonadota</taxon>
        <taxon>Betaproteobacteria</taxon>
        <taxon>Burkholderiales</taxon>
        <taxon>Oxalobacteraceae</taxon>
        <taxon>Collimonas</taxon>
    </lineage>
</organism>
<reference evidence="1 2" key="3">
    <citation type="journal article" date="2008" name="FEMS Microbiol. Ecol.">
        <title>Identification and characterization of genes underlying chitinolysis in Collimonas fungivorans Ter331.</title>
        <authorList>
            <person name="Fritsche K."/>
            <person name="de Boer W."/>
            <person name="Gerards S."/>
            <person name="van den Berg M."/>
            <person name="van Veen J.A."/>
            <person name="Leveau J.H."/>
        </authorList>
    </citation>
    <scope>NUCLEOTIDE SEQUENCE [LARGE SCALE GENOMIC DNA]</scope>
    <source>
        <strain evidence="1 2">Ter331</strain>
    </source>
</reference>
<gene>
    <name evidence="1" type="ordered locus">CFU_0302</name>
</gene>
<evidence type="ECO:0008006" key="3">
    <source>
        <dbReference type="Google" id="ProtNLM"/>
    </source>
</evidence>
<dbReference type="KEGG" id="cfu:CFU_0302"/>
<dbReference type="RefSeq" id="WP_014004295.1">
    <property type="nucleotide sequence ID" value="NC_015856.1"/>
</dbReference>